<dbReference type="GO" id="GO:0005730">
    <property type="term" value="C:nucleolus"/>
    <property type="evidence" value="ECO:0007669"/>
    <property type="project" value="TreeGrafter"/>
</dbReference>
<dbReference type="InterPro" id="IPR044876">
    <property type="entry name" value="HRDC_dom_sf"/>
</dbReference>
<dbReference type="GO" id="GO:0003727">
    <property type="term" value="F:single-stranded RNA binding"/>
    <property type="evidence" value="ECO:0007669"/>
    <property type="project" value="TreeGrafter"/>
</dbReference>
<evidence type="ECO:0000313" key="6">
    <source>
        <dbReference type="Proteomes" id="UP000030640"/>
    </source>
</evidence>
<dbReference type="PANTHER" id="PTHR12124">
    <property type="entry name" value="POLYMYOSITIS/SCLERODERMA AUTOANTIGEN-RELATED"/>
    <property type="match status" value="1"/>
</dbReference>
<dbReference type="InterPro" id="IPR036397">
    <property type="entry name" value="RNaseH_sf"/>
</dbReference>
<evidence type="ECO:0000256" key="1">
    <source>
        <dbReference type="ARBA" id="ARBA00004123"/>
    </source>
</evidence>
<feature type="compositionally biased region" description="Basic residues" evidence="3">
    <location>
        <begin position="252"/>
        <end position="262"/>
    </location>
</feature>
<gene>
    <name evidence="5" type="ORF">C922_00293</name>
</gene>
<dbReference type="GO" id="GO:0071035">
    <property type="term" value="P:nuclear polyadenylation-dependent rRNA catabolic process"/>
    <property type="evidence" value="ECO:0007669"/>
    <property type="project" value="TreeGrafter"/>
</dbReference>
<dbReference type="GO" id="GO:0071037">
    <property type="term" value="P:nuclear polyadenylation-dependent snRNA catabolic process"/>
    <property type="evidence" value="ECO:0007669"/>
    <property type="project" value="TreeGrafter"/>
</dbReference>
<evidence type="ECO:0000259" key="4">
    <source>
        <dbReference type="PROSITE" id="PS50967"/>
    </source>
</evidence>
<feature type="compositionally biased region" description="Polar residues" evidence="3">
    <location>
        <begin position="1001"/>
        <end position="1010"/>
    </location>
</feature>
<dbReference type="SUPFAM" id="SSF53098">
    <property type="entry name" value="Ribonuclease H-like"/>
    <property type="match status" value="1"/>
</dbReference>
<proteinExistence type="predicted"/>
<feature type="region of interest" description="Disordered" evidence="3">
    <location>
        <begin position="913"/>
        <end position="1037"/>
    </location>
</feature>
<dbReference type="OrthoDB" id="2250022at2759"/>
<dbReference type="RefSeq" id="XP_008814132.1">
    <property type="nucleotide sequence ID" value="XM_008815910.1"/>
</dbReference>
<keyword evidence="2" id="KW-0539">Nucleus</keyword>
<feature type="region of interest" description="Disordered" evidence="3">
    <location>
        <begin position="228"/>
        <end position="277"/>
    </location>
</feature>
<keyword evidence="6" id="KW-1185">Reference proteome</keyword>
<feature type="compositionally biased region" description="Basic and acidic residues" evidence="3">
    <location>
        <begin position="981"/>
        <end position="993"/>
    </location>
</feature>
<dbReference type="Gene3D" id="3.30.420.10">
    <property type="entry name" value="Ribonuclease H-like superfamily/Ribonuclease H"/>
    <property type="match status" value="1"/>
</dbReference>
<dbReference type="InterPro" id="IPR045092">
    <property type="entry name" value="Rrp6-like"/>
</dbReference>
<dbReference type="GO" id="GO:0000166">
    <property type="term" value="F:nucleotide binding"/>
    <property type="evidence" value="ECO:0007669"/>
    <property type="project" value="InterPro"/>
</dbReference>
<dbReference type="Proteomes" id="UP000030640">
    <property type="component" value="Unassembled WGS sequence"/>
</dbReference>
<dbReference type="AlphaFoldDB" id="W7ACI9"/>
<evidence type="ECO:0000256" key="2">
    <source>
        <dbReference type="ARBA" id="ARBA00023242"/>
    </source>
</evidence>
<sequence>MEHCSKRIEELLMGKGGNVQLPKNENDYLIRQLLKNVIEIVKLTNRLSTNCLYESRVDVMSNDEQVKKLQIDLLRTVKDLLLYSSSERTKSSLTWELDGEHFILGNNYHIISNTLDEIFTRTKDCFRFFHLKDKEASMLACKSSRVEENFPPEFASSSREYLPQREGRESADSDSEEKEDENPKGRTNPDSNQKYKRNKDPNFHAQTGEEEGRDNTFQLIFQSNILHIQSESDESSTEKTNEKKTKKEMSKNRKRRRQSKRKGNSEENPQMMDSFSPFRNRSKKIQYAWLHLINNYVTFFIPRLTVKHNRLADLERCFLEAVRCLQSYIQKKRKVLQYRELFNGNKLKHISRGDILEEIFQEDELGDASGGTMEEVKTSHSCSSSGDSSEELTVPPERLTSPPDEDFFWKMLKRLDKDINKYGPKFSKLGHPYSYEINDMINRYHEWDESVSPFVKITPQLHKPVPLSEKECKMISTEGDLLEMVHTIKEMCTKVSLSLVVNYKNTYRGFTSLILVGTQQCDYIIDALNMFEKMHELNEVTTDPNILKIVYKSKNVIPVMQKDFSIYFVNIIDISVCSDFLNVRNSLPYLVHNYFHVSVNSPGHGLNALTRPLSPDLVHNLRMPFHYLYYLFEYVKTDLYFNYIFAQYRRGGGECNMGEMDKKDEKDARGAMDEMDSIDPLDAMDTLQRLLDQDGPPRSNVYVHFENIKFEDASEEEQKYGEEIIRKVFRESNKMCLLEYKVKDVCDVEKTKEKIKKIIKTSYYHYTSCDPLIENILVWREKLAKKNDESPDSIINIHTIISIILNMPTSISSLKNNIIPMSNHISENLETLFEIIIKSNMKKKTNPQFYRNFIQNEKANICDCNSEQEFNSVERPFPREAQRGVGGEQVEGADEAKGVLIAPPRMHFQSISEGAPREAHPPNGGEDGDDDSNGVGDRDGDDVANGVGDRDGDDVANGVGDRDGDDVGNDVGDDPCSAPRRPCDGCGNEKEASAEGEAPTVSATDQTFTLERTFFGNDENDEEPSKERKTPVSKDGKYENYALLSSLLSYVKEKNQKRCKTSEHREKEENVKTEEDGVQMEKQRTTYQSVKTQLPHDVANNPCGKKKIKQIQHQSYNQQYNIKKRKGLYSQNILSEMNKKWNG</sequence>
<dbReference type="InterPro" id="IPR012337">
    <property type="entry name" value="RNaseH-like_sf"/>
</dbReference>
<feature type="compositionally biased region" description="Basic and acidic residues" evidence="3">
    <location>
        <begin position="236"/>
        <end position="251"/>
    </location>
</feature>
<feature type="region of interest" description="Disordered" evidence="3">
    <location>
        <begin position="152"/>
        <end position="213"/>
    </location>
</feature>
<dbReference type="Pfam" id="PF01612">
    <property type="entry name" value="DNA_pol_A_exo1"/>
    <property type="match status" value="1"/>
</dbReference>
<comment type="subcellular location">
    <subcellularLocation>
        <location evidence="1">Nucleus</location>
    </subcellularLocation>
</comment>
<feature type="domain" description="HRDC" evidence="4">
    <location>
        <begin position="766"/>
        <end position="846"/>
    </location>
</feature>
<dbReference type="GO" id="GO:0000176">
    <property type="term" value="C:nuclear exosome (RNase complex)"/>
    <property type="evidence" value="ECO:0007669"/>
    <property type="project" value="TreeGrafter"/>
</dbReference>
<feature type="compositionally biased region" description="Basic and acidic residues" evidence="3">
    <location>
        <begin position="1058"/>
        <end position="1084"/>
    </location>
</feature>
<feature type="compositionally biased region" description="Basic and acidic residues" evidence="3">
    <location>
        <begin position="162"/>
        <end position="171"/>
    </location>
</feature>
<evidence type="ECO:0000313" key="5">
    <source>
        <dbReference type="EMBL" id="EUD69430.1"/>
    </source>
</evidence>
<dbReference type="SUPFAM" id="SSF47819">
    <property type="entry name" value="HRDC-like"/>
    <property type="match status" value="1"/>
</dbReference>
<dbReference type="SMART" id="SM00474">
    <property type="entry name" value="35EXOc"/>
    <property type="match status" value="1"/>
</dbReference>
<reference evidence="5 6" key="1">
    <citation type="submission" date="2013-02" db="EMBL/GenBank/DDBJ databases">
        <title>The Genome Sequence of Plasmodium inui San Antonio 1.</title>
        <authorList>
            <consortium name="The Broad Institute Genome Sequencing Platform"/>
            <consortium name="The Broad Institute Genome Sequencing Center for Infectious Disease"/>
            <person name="Neafsey D."/>
            <person name="Cheeseman I."/>
            <person name="Volkman S."/>
            <person name="Adams J."/>
            <person name="Walker B."/>
            <person name="Young S.K."/>
            <person name="Zeng Q."/>
            <person name="Gargeya S."/>
            <person name="Fitzgerald M."/>
            <person name="Haas B."/>
            <person name="Abouelleil A."/>
            <person name="Alvarado L."/>
            <person name="Arachchi H.M."/>
            <person name="Berlin A.M."/>
            <person name="Chapman S.B."/>
            <person name="Dewar J."/>
            <person name="Goldberg J."/>
            <person name="Griggs A."/>
            <person name="Gujja S."/>
            <person name="Hansen M."/>
            <person name="Howarth C."/>
            <person name="Imamovic A."/>
            <person name="Larimer J."/>
            <person name="McCowan C."/>
            <person name="Murphy C."/>
            <person name="Neiman D."/>
            <person name="Pearson M."/>
            <person name="Priest M."/>
            <person name="Roberts A."/>
            <person name="Saif S."/>
            <person name="Shea T."/>
            <person name="Sisk P."/>
            <person name="Sykes S."/>
            <person name="Wortman J."/>
            <person name="Nusbaum C."/>
            <person name="Birren B."/>
        </authorList>
    </citation>
    <scope>NUCLEOTIDE SEQUENCE [LARGE SCALE GENOMIC DNA]</scope>
    <source>
        <strain evidence="5 6">San Antonio 1</strain>
    </source>
</reference>
<feature type="region of interest" description="Disordered" evidence="3">
    <location>
        <begin position="1058"/>
        <end position="1103"/>
    </location>
</feature>
<feature type="compositionally biased region" description="Acidic residues" evidence="3">
    <location>
        <begin position="963"/>
        <end position="973"/>
    </location>
</feature>
<feature type="compositionally biased region" description="Polar residues" evidence="3">
    <location>
        <begin position="266"/>
        <end position="277"/>
    </location>
</feature>
<dbReference type="GeneID" id="20035567"/>
<dbReference type="GO" id="GO:0000467">
    <property type="term" value="P:exonucleolytic trimming to generate mature 3'-end of 5.8S rRNA from tricistronic rRNA transcript (SSU-rRNA, 5.8S rRNA, LSU-rRNA)"/>
    <property type="evidence" value="ECO:0007669"/>
    <property type="project" value="InterPro"/>
</dbReference>
<dbReference type="PANTHER" id="PTHR12124:SF47">
    <property type="entry name" value="EXOSOME COMPONENT 10"/>
    <property type="match status" value="1"/>
</dbReference>
<feature type="region of interest" description="Disordered" evidence="3">
    <location>
        <begin position="368"/>
        <end position="399"/>
    </location>
</feature>
<name>W7ACI9_9APIC</name>
<dbReference type="VEuPathDB" id="PlasmoDB:C922_00293"/>
<dbReference type="GO" id="GO:0071038">
    <property type="term" value="P:TRAMP-dependent tRNA surveillance pathway"/>
    <property type="evidence" value="ECO:0007669"/>
    <property type="project" value="TreeGrafter"/>
</dbReference>
<dbReference type="GO" id="GO:0071051">
    <property type="term" value="P:poly(A)-dependent snoRNA 3'-end processing"/>
    <property type="evidence" value="ECO:0007669"/>
    <property type="project" value="TreeGrafter"/>
</dbReference>
<dbReference type="EMBL" id="KI965460">
    <property type="protein sequence ID" value="EUD69430.1"/>
    <property type="molecule type" value="Genomic_DNA"/>
</dbReference>
<feature type="compositionally biased region" description="Basic and acidic residues" evidence="3">
    <location>
        <begin position="1023"/>
        <end position="1037"/>
    </location>
</feature>
<protein>
    <recommendedName>
        <fullName evidence="4">HRDC domain-containing protein</fullName>
    </recommendedName>
</protein>
<accession>W7ACI9</accession>
<dbReference type="Gene3D" id="1.10.150.80">
    <property type="entry name" value="HRDC domain"/>
    <property type="match status" value="1"/>
</dbReference>
<dbReference type="InterPro" id="IPR002562">
    <property type="entry name" value="3'-5'_exonuclease_dom"/>
</dbReference>
<dbReference type="GO" id="GO:0071039">
    <property type="term" value="P:nuclear polyadenylation-dependent CUT catabolic process"/>
    <property type="evidence" value="ECO:0007669"/>
    <property type="project" value="TreeGrafter"/>
</dbReference>
<dbReference type="InterPro" id="IPR002121">
    <property type="entry name" value="HRDC_dom"/>
</dbReference>
<dbReference type="GO" id="GO:0000175">
    <property type="term" value="F:3'-5'-RNA exonuclease activity"/>
    <property type="evidence" value="ECO:0007669"/>
    <property type="project" value="InterPro"/>
</dbReference>
<organism evidence="5 6">
    <name type="scientific">Plasmodium inui San Antonio 1</name>
    <dbReference type="NCBI Taxonomy" id="1237626"/>
    <lineage>
        <taxon>Eukaryota</taxon>
        <taxon>Sar</taxon>
        <taxon>Alveolata</taxon>
        <taxon>Apicomplexa</taxon>
        <taxon>Aconoidasida</taxon>
        <taxon>Haemosporida</taxon>
        <taxon>Plasmodiidae</taxon>
        <taxon>Plasmodium</taxon>
        <taxon>Plasmodium (Plasmodium)</taxon>
    </lineage>
</organism>
<dbReference type="PROSITE" id="PS50967">
    <property type="entry name" value="HRDC"/>
    <property type="match status" value="1"/>
</dbReference>
<dbReference type="InterPro" id="IPR010997">
    <property type="entry name" value="HRDC-like_sf"/>
</dbReference>
<dbReference type="GO" id="GO:0071036">
    <property type="term" value="P:nuclear polyadenylation-dependent snoRNA catabolic process"/>
    <property type="evidence" value="ECO:0007669"/>
    <property type="project" value="TreeGrafter"/>
</dbReference>
<evidence type="ECO:0000256" key="3">
    <source>
        <dbReference type="SAM" id="MobiDB-lite"/>
    </source>
</evidence>
<dbReference type="GO" id="GO:0071040">
    <property type="term" value="P:nuclear polyadenylation-dependent antisense transcript catabolic process"/>
    <property type="evidence" value="ECO:0007669"/>
    <property type="project" value="TreeGrafter"/>
</dbReference>
<dbReference type="GO" id="GO:0071044">
    <property type="term" value="P:histone mRNA catabolic process"/>
    <property type="evidence" value="ECO:0007669"/>
    <property type="project" value="TreeGrafter"/>
</dbReference>